<evidence type="ECO:0000313" key="8">
    <source>
        <dbReference type="EMBL" id="KAH6606650.1"/>
    </source>
</evidence>
<feature type="transmembrane region" description="Helical" evidence="7">
    <location>
        <begin position="621"/>
        <end position="640"/>
    </location>
</feature>
<dbReference type="SUPFAM" id="SSF103473">
    <property type="entry name" value="MFS general substrate transporter"/>
    <property type="match status" value="1"/>
</dbReference>
<feature type="transmembrane region" description="Helical" evidence="7">
    <location>
        <begin position="313"/>
        <end position="335"/>
    </location>
</feature>
<dbReference type="Proteomes" id="UP000827724">
    <property type="component" value="Unassembled WGS sequence"/>
</dbReference>
<protein>
    <submittedName>
        <fullName evidence="8">General alpha-glucoside permease</fullName>
    </submittedName>
</protein>
<sequence length="714" mass="77004">MTASSPHDADQGEPPIPRQQQVTPSASTPSTPGASSPRNRPVGEPQEGEPQDREPQDREPQDREPQDREPQDREPQDREHQDHEHEPANDEHSPLLRPTDYDTFGSGPGTRGDSHADDSQTTKSLWYLTILTIGIGGLQIAWSVELSNGSPYLLALGLSKSLMALVWIAGPLTGTLVQPYVGMLSDNCRLSWGKRKPFMLGGAAATIVGLLFLAWTKEIVSGALGIFGADPASHGVKISIIVTAVIGVYLLDFAINTVQAALRAFIVDCGPAHQQEAANSMASRMTGIGNIIGYIAGYVNLTTPLWFLGDTQFKILCAIASLALGSTVILSAALIKERDPRLDGPPRKKQSIFIFFFTLFKSIKRLPPQIKRVCQVQFFGWVGFFPLLFYTSSYIGEIYVQPFLEANPHMSPEEIDKLYEQATRIGSFALLVNSIVSLLTNVFLPFFVAPTYDSHPLSDSLEPEAKKSSSLDRLRIPGLTLRRAWFGSLILFAIVMVCTVFVRSVNVATALIGVAGITWAITLWAPFAIISAEISRRDALARARRPRGGNRDAPPPLGSAAGHTSPLELTEAPTEEVDQAGVIMGIHNMSVSSPQIIANVGSSLIFKIWQKPRGTPGDHSIAITLALGGLFALASAFFVLRIKDDVSIPPEALADEEHGDAGQDDDDDQQSPAGDLSGSTKPGYSAVPTAEAGTPRLVRNRSFGGLEVASSSDS</sequence>
<feature type="transmembrane region" description="Helical" evidence="7">
    <location>
        <begin position="425"/>
        <end position="448"/>
    </location>
</feature>
<dbReference type="GO" id="GO:0008506">
    <property type="term" value="F:sucrose:proton symporter activity"/>
    <property type="evidence" value="ECO:0007669"/>
    <property type="project" value="TreeGrafter"/>
</dbReference>
<evidence type="ECO:0000313" key="9">
    <source>
        <dbReference type="Proteomes" id="UP000827724"/>
    </source>
</evidence>
<comment type="subcellular location">
    <subcellularLocation>
        <location evidence="1">Membrane</location>
        <topology evidence="1">Multi-pass membrane protein</topology>
    </subcellularLocation>
</comment>
<feature type="transmembrane region" description="Helical" evidence="7">
    <location>
        <begin position="197"/>
        <end position="215"/>
    </location>
</feature>
<feature type="transmembrane region" description="Helical" evidence="7">
    <location>
        <begin position="484"/>
        <end position="502"/>
    </location>
</feature>
<feature type="transmembrane region" description="Helical" evidence="7">
    <location>
        <begin position="125"/>
        <end position="144"/>
    </location>
</feature>
<accession>A0A9P8QHW8</accession>
<proteinExistence type="predicted"/>
<feature type="transmembrane region" description="Helical" evidence="7">
    <location>
        <begin position="378"/>
        <end position="400"/>
    </location>
</feature>
<keyword evidence="5 7" id="KW-0472">Membrane</keyword>
<feature type="transmembrane region" description="Helical" evidence="7">
    <location>
        <begin position="288"/>
        <end position="307"/>
    </location>
</feature>
<name>A0A9P8QHW8_9HYPO</name>
<feature type="transmembrane region" description="Helical" evidence="7">
    <location>
        <begin position="164"/>
        <end position="185"/>
    </location>
</feature>
<reference evidence="8" key="1">
    <citation type="submission" date="2021-08" db="EMBL/GenBank/DDBJ databases">
        <title>Chromosome-Level Trichoderma cornu-damae using Hi-C Data.</title>
        <authorList>
            <person name="Kim C.S."/>
        </authorList>
    </citation>
    <scope>NUCLEOTIDE SEQUENCE</scope>
    <source>
        <strain evidence="8">KA19-0412C</strain>
    </source>
</reference>
<evidence type="ECO:0000256" key="7">
    <source>
        <dbReference type="SAM" id="Phobius"/>
    </source>
</evidence>
<dbReference type="Gene3D" id="1.20.1250.20">
    <property type="entry name" value="MFS general substrate transporter like domains"/>
    <property type="match status" value="1"/>
</dbReference>
<dbReference type="Pfam" id="PF13347">
    <property type="entry name" value="MFS_2"/>
    <property type="match status" value="1"/>
</dbReference>
<evidence type="ECO:0000256" key="3">
    <source>
        <dbReference type="ARBA" id="ARBA00022692"/>
    </source>
</evidence>
<dbReference type="OrthoDB" id="28755at2759"/>
<dbReference type="InterPro" id="IPR036259">
    <property type="entry name" value="MFS_trans_sf"/>
</dbReference>
<evidence type="ECO:0000256" key="2">
    <source>
        <dbReference type="ARBA" id="ARBA00022448"/>
    </source>
</evidence>
<feature type="compositionally biased region" description="Basic and acidic residues" evidence="6">
    <location>
        <begin position="50"/>
        <end position="94"/>
    </location>
</feature>
<evidence type="ECO:0000256" key="1">
    <source>
        <dbReference type="ARBA" id="ARBA00004141"/>
    </source>
</evidence>
<feature type="compositionally biased region" description="Low complexity" evidence="6">
    <location>
        <begin position="23"/>
        <end position="37"/>
    </location>
</feature>
<feature type="transmembrane region" description="Helical" evidence="7">
    <location>
        <begin position="508"/>
        <end position="532"/>
    </location>
</feature>
<feature type="transmembrane region" description="Helical" evidence="7">
    <location>
        <begin position="235"/>
        <end position="255"/>
    </location>
</feature>
<keyword evidence="2" id="KW-0813">Transport</keyword>
<feature type="region of interest" description="Disordered" evidence="6">
    <location>
        <begin position="655"/>
        <end position="714"/>
    </location>
</feature>
<comment type="caution">
    <text evidence="8">The sequence shown here is derived from an EMBL/GenBank/DDBJ whole genome shotgun (WGS) entry which is preliminary data.</text>
</comment>
<keyword evidence="4 7" id="KW-1133">Transmembrane helix</keyword>
<keyword evidence="9" id="KW-1185">Reference proteome</keyword>
<dbReference type="EMBL" id="JAIWOZ010000004">
    <property type="protein sequence ID" value="KAH6606650.1"/>
    <property type="molecule type" value="Genomic_DNA"/>
</dbReference>
<feature type="region of interest" description="Disordered" evidence="6">
    <location>
        <begin position="543"/>
        <end position="565"/>
    </location>
</feature>
<dbReference type="AlphaFoldDB" id="A0A9P8QHW8"/>
<dbReference type="GO" id="GO:0005886">
    <property type="term" value="C:plasma membrane"/>
    <property type="evidence" value="ECO:0007669"/>
    <property type="project" value="TreeGrafter"/>
</dbReference>
<evidence type="ECO:0000256" key="4">
    <source>
        <dbReference type="ARBA" id="ARBA00022989"/>
    </source>
</evidence>
<feature type="region of interest" description="Disordered" evidence="6">
    <location>
        <begin position="1"/>
        <end position="119"/>
    </location>
</feature>
<gene>
    <name evidence="8" type="ORF">Trco_005803</name>
</gene>
<dbReference type="PANTHER" id="PTHR19432:SF35">
    <property type="entry name" value="SOLUTE CARRIER FAMILY 45 MEMBER 3 ISOFORM X1"/>
    <property type="match status" value="1"/>
</dbReference>
<dbReference type="PANTHER" id="PTHR19432">
    <property type="entry name" value="SUGAR TRANSPORTER"/>
    <property type="match status" value="1"/>
</dbReference>
<keyword evidence="3 7" id="KW-0812">Transmembrane</keyword>
<organism evidence="8 9">
    <name type="scientific">Trichoderma cornu-damae</name>
    <dbReference type="NCBI Taxonomy" id="654480"/>
    <lineage>
        <taxon>Eukaryota</taxon>
        <taxon>Fungi</taxon>
        <taxon>Dikarya</taxon>
        <taxon>Ascomycota</taxon>
        <taxon>Pezizomycotina</taxon>
        <taxon>Sordariomycetes</taxon>
        <taxon>Hypocreomycetidae</taxon>
        <taxon>Hypocreales</taxon>
        <taxon>Hypocreaceae</taxon>
        <taxon>Trichoderma</taxon>
    </lineage>
</organism>
<evidence type="ECO:0000256" key="6">
    <source>
        <dbReference type="SAM" id="MobiDB-lite"/>
    </source>
</evidence>
<evidence type="ECO:0000256" key="5">
    <source>
        <dbReference type="ARBA" id="ARBA00023136"/>
    </source>
</evidence>